<keyword evidence="2" id="KW-1185">Reference proteome</keyword>
<proteinExistence type="predicted"/>
<organism evidence="1 2">
    <name type="scientific">Catharanthus roseus</name>
    <name type="common">Madagascar periwinkle</name>
    <name type="synonym">Vinca rosea</name>
    <dbReference type="NCBI Taxonomy" id="4058"/>
    <lineage>
        <taxon>Eukaryota</taxon>
        <taxon>Viridiplantae</taxon>
        <taxon>Streptophyta</taxon>
        <taxon>Embryophyta</taxon>
        <taxon>Tracheophyta</taxon>
        <taxon>Spermatophyta</taxon>
        <taxon>Magnoliopsida</taxon>
        <taxon>eudicotyledons</taxon>
        <taxon>Gunneridae</taxon>
        <taxon>Pentapetalae</taxon>
        <taxon>asterids</taxon>
        <taxon>lamiids</taxon>
        <taxon>Gentianales</taxon>
        <taxon>Apocynaceae</taxon>
        <taxon>Rauvolfioideae</taxon>
        <taxon>Vinceae</taxon>
        <taxon>Catharanthinae</taxon>
        <taxon>Catharanthus</taxon>
    </lineage>
</organism>
<sequence length="627" mass="73102">MVIDEGSSNSRARERPLPPFILKAYDIVSDPKTDSIISWNAKGTSFIVKDQHTFAAQVLKNYFRHDKFSSFIIQLNTYCFKKISWDKLEFQNEWFRRGKKHWLKNIKRRNQKLHNLHQCRDAYPESDSDISELMKEFHDLRHEHNALMAEIKKLNEWHTSAEEKMAVLKKRAERSANKQQKMARFMAVWMQKNEMQGANKCSLEGPEIESLMEELENEGNDMFLTVELCTQNQENDKNTICGVSSSELVLLEKQLMEDLEDFQDVPTEELTKFETHMCISTSLDMDICATTQWELMEEEDEGDDGILQPSSEQPQSVNGVRYIGSKPPPFLSKIFEIVEDPKTNSIISWNSTGTSFIVWEHLRFAKEIQPKYFKSDNFSSFIYQLNNYGFRKIGLREYEYENQWFQAGKPKLLLNIRRRNQESTKRKRGEGKLYSNGERSRMVTELEILRENIYLLRLDSQKLKEEKGDFENRIAKVEKQVNSIESNVQKMIKFFGKILNPSSVQQIVENAGEEQELESHDGIKSTGNSSEDQSPPEKQQTVSSAADDDDESEAIATENGDALMIMKKLFEDDFDLEKVHQLAQKHPQIDMELEEMRASKIIMMEMEDVIANEPITDVKDHEFQLWP</sequence>
<gene>
    <name evidence="1" type="ORF">M9H77_25748</name>
</gene>
<comment type="caution">
    <text evidence="1">The sequence shown here is derived from an EMBL/GenBank/DDBJ whole genome shotgun (WGS) entry which is preliminary data.</text>
</comment>
<dbReference type="Proteomes" id="UP001060085">
    <property type="component" value="Linkage Group LG06"/>
</dbReference>
<protein>
    <submittedName>
        <fullName evidence="1">Uncharacterized protein</fullName>
    </submittedName>
</protein>
<reference evidence="2" key="1">
    <citation type="journal article" date="2023" name="Nat. Plants">
        <title>Single-cell RNA sequencing provides a high-resolution roadmap for understanding the multicellular compartmentation of specialized metabolism.</title>
        <authorList>
            <person name="Sun S."/>
            <person name="Shen X."/>
            <person name="Li Y."/>
            <person name="Li Y."/>
            <person name="Wang S."/>
            <person name="Li R."/>
            <person name="Zhang H."/>
            <person name="Shen G."/>
            <person name="Guo B."/>
            <person name="Wei J."/>
            <person name="Xu J."/>
            <person name="St-Pierre B."/>
            <person name="Chen S."/>
            <person name="Sun C."/>
        </authorList>
    </citation>
    <scope>NUCLEOTIDE SEQUENCE [LARGE SCALE GENOMIC DNA]</scope>
</reference>
<dbReference type="EMBL" id="CM044706">
    <property type="protein sequence ID" value="KAI5656955.1"/>
    <property type="molecule type" value="Genomic_DNA"/>
</dbReference>
<name>A0ACC0A985_CATRO</name>
<evidence type="ECO:0000313" key="2">
    <source>
        <dbReference type="Proteomes" id="UP001060085"/>
    </source>
</evidence>
<accession>A0ACC0A985</accession>
<evidence type="ECO:0000313" key="1">
    <source>
        <dbReference type="EMBL" id="KAI5656955.1"/>
    </source>
</evidence>